<feature type="binding site" evidence="8">
    <location>
        <position position="98"/>
    </location>
    <ligand>
        <name>Zn(2+)</name>
        <dbReference type="ChEBI" id="CHEBI:29105"/>
    </ligand>
</feature>
<dbReference type="PANTHER" id="PTHR10309">
    <property type="entry name" value="MANNOSE-6-PHOSPHATE ISOMERASE"/>
    <property type="match status" value="1"/>
</dbReference>
<evidence type="ECO:0000313" key="11">
    <source>
        <dbReference type="EMBL" id="MDI5973020.1"/>
    </source>
</evidence>
<feature type="binding site" evidence="8">
    <location>
        <position position="264"/>
    </location>
    <ligand>
        <name>Zn(2+)</name>
        <dbReference type="ChEBI" id="CHEBI:29105"/>
    </ligand>
</feature>
<dbReference type="AlphaFoldDB" id="A0AA90KIE7"/>
<dbReference type="InterPro" id="IPR046457">
    <property type="entry name" value="PMI_typeI_cat"/>
</dbReference>
<dbReference type="InterPro" id="IPR001250">
    <property type="entry name" value="Man6P_Isoase-1"/>
</dbReference>
<dbReference type="GO" id="GO:0009298">
    <property type="term" value="P:GDP-mannose biosynthetic process"/>
    <property type="evidence" value="ECO:0007669"/>
    <property type="project" value="InterPro"/>
</dbReference>
<evidence type="ECO:0000256" key="8">
    <source>
        <dbReference type="PIRSR" id="PIRSR001480-2"/>
    </source>
</evidence>
<dbReference type="Pfam" id="PF20511">
    <property type="entry name" value="PMI_typeI_cat"/>
    <property type="match status" value="1"/>
</dbReference>
<dbReference type="GO" id="GO:0004476">
    <property type="term" value="F:mannose-6-phosphate isomerase activity"/>
    <property type="evidence" value="ECO:0007669"/>
    <property type="project" value="UniProtKB-EC"/>
</dbReference>
<dbReference type="Gene3D" id="2.60.120.10">
    <property type="entry name" value="Jelly Rolls"/>
    <property type="match status" value="2"/>
</dbReference>
<dbReference type="InterPro" id="IPR016305">
    <property type="entry name" value="Mannose-6-P_Isomerase"/>
</dbReference>
<dbReference type="EC" id="5.3.1.8" evidence="3"/>
<dbReference type="CDD" id="cd07011">
    <property type="entry name" value="cupin_PMI_type_I_N"/>
    <property type="match status" value="1"/>
</dbReference>
<evidence type="ECO:0000256" key="7">
    <source>
        <dbReference type="PIRSR" id="PIRSR001480-1"/>
    </source>
</evidence>
<dbReference type="GO" id="GO:0005829">
    <property type="term" value="C:cytosol"/>
    <property type="evidence" value="ECO:0007669"/>
    <property type="project" value="TreeGrafter"/>
</dbReference>
<dbReference type="PIRSF" id="PIRSF001480">
    <property type="entry name" value="Mannose-6-phosphate_isomerase"/>
    <property type="match status" value="1"/>
</dbReference>
<feature type="binding site" evidence="8">
    <location>
        <position position="133"/>
    </location>
    <ligand>
        <name>Zn(2+)</name>
        <dbReference type="ChEBI" id="CHEBI:29105"/>
    </ligand>
</feature>
<dbReference type="GO" id="GO:0005975">
    <property type="term" value="P:carbohydrate metabolic process"/>
    <property type="evidence" value="ECO:0007669"/>
    <property type="project" value="InterPro"/>
</dbReference>
<feature type="domain" description="Phosphomannose isomerase type I catalytic" evidence="9">
    <location>
        <begin position="3"/>
        <end position="149"/>
    </location>
</feature>
<feature type="active site" evidence="7">
    <location>
        <position position="283"/>
    </location>
</feature>
<evidence type="ECO:0000256" key="5">
    <source>
        <dbReference type="ARBA" id="ARBA00022833"/>
    </source>
</evidence>
<comment type="similarity">
    <text evidence="2">Belongs to the mannose-6-phosphate isomerase type 1 family.</text>
</comment>
<feature type="binding site" evidence="8">
    <location>
        <position position="96"/>
    </location>
    <ligand>
        <name>Zn(2+)</name>
        <dbReference type="ChEBI" id="CHEBI:29105"/>
    </ligand>
</feature>
<comment type="caution">
    <text evidence="11">The sequence shown here is derived from an EMBL/GenBank/DDBJ whole genome shotgun (WGS) entry which is preliminary data.</text>
</comment>
<accession>A0AA90KIE7</accession>
<dbReference type="Proteomes" id="UP001156398">
    <property type="component" value="Unassembled WGS sequence"/>
</dbReference>
<evidence type="ECO:0000256" key="3">
    <source>
        <dbReference type="ARBA" id="ARBA00011956"/>
    </source>
</evidence>
<keyword evidence="12" id="KW-1185">Reference proteome</keyword>
<keyword evidence="5 8" id="KW-0862">Zinc</keyword>
<comment type="catalytic activity">
    <reaction evidence="1">
        <text>D-mannose 6-phosphate = D-fructose 6-phosphate</text>
        <dbReference type="Rhea" id="RHEA:12356"/>
        <dbReference type="ChEBI" id="CHEBI:58735"/>
        <dbReference type="ChEBI" id="CHEBI:61527"/>
        <dbReference type="EC" id="5.3.1.8"/>
    </reaction>
</comment>
<evidence type="ECO:0000256" key="4">
    <source>
        <dbReference type="ARBA" id="ARBA00022723"/>
    </source>
</evidence>
<proteinExistence type="inferred from homology"/>
<evidence type="ECO:0000313" key="12">
    <source>
        <dbReference type="Proteomes" id="UP001156398"/>
    </source>
</evidence>
<evidence type="ECO:0000259" key="9">
    <source>
        <dbReference type="Pfam" id="PF20511"/>
    </source>
</evidence>
<reference evidence="11 12" key="1">
    <citation type="submission" date="2023-05" db="EMBL/GenBank/DDBJ databases">
        <title>Streptantibioticus silvisoli sp. nov., acidotolerant actinomycetes 1 from pine litter.</title>
        <authorList>
            <person name="Swiecimska M."/>
            <person name="Golinska P."/>
            <person name="Sangal V."/>
            <person name="Wachnowicz B."/>
            <person name="Goodfellow M."/>
        </authorList>
    </citation>
    <scope>NUCLEOTIDE SEQUENCE</scope>
    <source>
        <strain evidence="11">SL13</strain>
        <strain evidence="10 12">SL54</strain>
    </source>
</reference>
<dbReference type="NCBIfam" id="TIGR00218">
    <property type="entry name" value="manA"/>
    <property type="match status" value="1"/>
</dbReference>
<keyword evidence="4 8" id="KW-0479">Metal-binding</keyword>
<dbReference type="PROSITE" id="PS00965">
    <property type="entry name" value="PMI_I_1"/>
    <property type="match status" value="1"/>
</dbReference>
<evidence type="ECO:0000256" key="1">
    <source>
        <dbReference type="ARBA" id="ARBA00000757"/>
    </source>
</evidence>
<dbReference type="InterPro" id="IPR018050">
    <property type="entry name" value="Pmannose_isomerase-type1_CS"/>
</dbReference>
<dbReference type="EMBL" id="JABXJJ020000039">
    <property type="protein sequence ID" value="MDI5973020.1"/>
    <property type="molecule type" value="Genomic_DNA"/>
</dbReference>
<dbReference type="PANTHER" id="PTHR10309:SF0">
    <property type="entry name" value="MANNOSE-6-PHOSPHATE ISOMERASE"/>
    <property type="match status" value="1"/>
</dbReference>
<comment type="cofactor">
    <cofactor evidence="8">
        <name>Zn(2+)</name>
        <dbReference type="ChEBI" id="CHEBI:29105"/>
    </cofactor>
    <text evidence="8">Binds 1 zinc ion per subunit.</text>
</comment>
<dbReference type="EMBL" id="JAAGKO020000032">
    <property type="protein sequence ID" value="MDI5965197.1"/>
    <property type="molecule type" value="Genomic_DNA"/>
</dbReference>
<dbReference type="PRINTS" id="PR00714">
    <property type="entry name" value="MAN6PISMRASE"/>
</dbReference>
<dbReference type="GO" id="GO:0008270">
    <property type="term" value="F:zinc ion binding"/>
    <property type="evidence" value="ECO:0007669"/>
    <property type="project" value="InterPro"/>
</dbReference>
<dbReference type="SUPFAM" id="SSF51182">
    <property type="entry name" value="RmlC-like cupins"/>
    <property type="match status" value="1"/>
</dbReference>
<keyword evidence="6 11" id="KW-0413">Isomerase</keyword>
<dbReference type="InterPro" id="IPR011051">
    <property type="entry name" value="RmlC_Cupin_sf"/>
</dbReference>
<name>A0AA90KIE7_9ACTN</name>
<organism evidence="11">
    <name type="scientific">Streptantibioticus silvisoli</name>
    <dbReference type="NCBI Taxonomy" id="2705255"/>
    <lineage>
        <taxon>Bacteria</taxon>
        <taxon>Bacillati</taxon>
        <taxon>Actinomycetota</taxon>
        <taxon>Actinomycetes</taxon>
        <taxon>Kitasatosporales</taxon>
        <taxon>Streptomycetaceae</taxon>
        <taxon>Streptantibioticus</taxon>
    </lineage>
</organism>
<sequence length="403" mass="42455">MDRLVTTVRPYAWGSTTAIPGLLGTEPTGEPQAEMWMGAHPGAPSRVDRGDGPVPLDALIDADPRGELGDAVVDRFGPRLPFLLKILAAGTPLSVQVHPDLDQARAGYADEQARGIPADAPDRNYRDPNHKPELICALGPFNGLCGFRPPAEAADLIERLDIGELKPWADLLRARPHGDALREVLAAILTADRDTLAPVVTRAARAAARLAADEPDAPHAAAYAAYARAAEAFPGDPGVIAGMLLNHVTLQPGDALYLGAGIPHAYFDGLGVEIMANSDNVLRCGLTPKHIDVPELLRVVRFEPTAPGVLRPSAPDGPAGEQLYDAPIDEFRLSRHDLDPAAAPRALDHRTPQIVLCVAGHATLTAADGTPLTLGPGESAYLRAGEHATAAGDGTVFRATVRV</sequence>
<evidence type="ECO:0000256" key="6">
    <source>
        <dbReference type="ARBA" id="ARBA00023235"/>
    </source>
</evidence>
<dbReference type="RefSeq" id="WP_271317299.1">
    <property type="nucleotide sequence ID" value="NZ_JAAGKO020000032.1"/>
</dbReference>
<evidence type="ECO:0000256" key="2">
    <source>
        <dbReference type="ARBA" id="ARBA00010772"/>
    </source>
</evidence>
<dbReference type="InterPro" id="IPR014710">
    <property type="entry name" value="RmlC-like_jellyroll"/>
</dbReference>
<evidence type="ECO:0000313" key="10">
    <source>
        <dbReference type="EMBL" id="MDI5965197.1"/>
    </source>
</evidence>
<dbReference type="Gene3D" id="1.10.441.10">
    <property type="entry name" value="Phosphomannose Isomerase, domain 2"/>
    <property type="match status" value="1"/>
</dbReference>
<protein>
    <recommendedName>
        <fullName evidence="3">mannose-6-phosphate isomerase</fullName>
        <ecNumber evidence="3">5.3.1.8</ecNumber>
    </recommendedName>
</protein>
<gene>
    <name evidence="11" type="primary">manA</name>
    <name evidence="10" type="ORF">POF43_021145</name>
    <name evidence="11" type="ORF">POF50_027350</name>
</gene>